<dbReference type="eggNOG" id="ENOG502QPYD">
    <property type="taxonomic scope" value="Eukaryota"/>
</dbReference>
<sequence>MGTVGHGYAELFLFYGSPKRAIFVDEIKFVGYFTEKTFTIESVYGRAKIVSQWIDSKHKIGKAIQACPVHYPTCIQALEGRASILETIRCYQDFLHDLVHLKLLYNTILHDRKLAGLLWKRHNARYNEIPRKLFTLTAKIQQLKQKLSCGETHNVDYYGLISLRRGCTRLKLQRAHFSLSLKHKPEKATGFIERCELANDGGGGL</sequence>
<evidence type="ECO:0000313" key="1">
    <source>
        <dbReference type="EMBL" id="AES59970.1"/>
    </source>
</evidence>
<reference evidence="1 3" key="1">
    <citation type="journal article" date="2011" name="Nature">
        <title>The Medicago genome provides insight into the evolution of rhizobial symbioses.</title>
        <authorList>
            <person name="Young N.D."/>
            <person name="Debelle F."/>
            <person name="Oldroyd G.E."/>
            <person name="Geurts R."/>
            <person name="Cannon S.B."/>
            <person name="Udvardi M.K."/>
            <person name="Benedito V.A."/>
            <person name="Mayer K.F."/>
            <person name="Gouzy J."/>
            <person name="Schoof H."/>
            <person name="Van de Peer Y."/>
            <person name="Proost S."/>
            <person name="Cook D.R."/>
            <person name="Meyers B.C."/>
            <person name="Spannagl M."/>
            <person name="Cheung F."/>
            <person name="De Mita S."/>
            <person name="Krishnakumar V."/>
            <person name="Gundlach H."/>
            <person name="Zhou S."/>
            <person name="Mudge J."/>
            <person name="Bharti A.K."/>
            <person name="Murray J.D."/>
            <person name="Naoumkina M.A."/>
            <person name="Rosen B."/>
            <person name="Silverstein K.A."/>
            <person name="Tang H."/>
            <person name="Rombauts S."/>
            <person name="Zhao P.X."/>
            <person name="Zhou P."/>
            <person name="Barbe V."/>
            <person name="Bardou P."/>
            <person name="Bechner M."/>
            <person name="Bellec A."/>
            <person name="Berger A."/>
            <person name="Berges H."/>
            <person name="Bidwell S."/>
            <person name="Bisseling T."/>
            <person name="Choisne N."/>
            <person name="Couloux A."/>
            <person name="Denny R."/>
            <person name="Deshpande S."/>
            <person name="Dai X."/>
            <person name="Doyle J.J."/>
            <person name="Dudez A.M."/>
            <person name="Farmer A.D."/>
            <person name="Fouteau S."/>
            <person name="Franken C."/>
            <person name="Gibelin C."/>
            <person name="Gish J."/>
            <person name="Goldstein S."/>
            <person name="Gonzalez A.J."/>
            <person name="Green P.J."/>
            <person name="Hallab A."/>
            <person name="Hartog M."/>
            <person name="Hua A."/>
            <person name="Humphray S.J."/>
            <person name="Jeong D.H."/>
            <person name="Jing Y."/>
            <person name="Jocker A."/>
            <person name="Kenton S.M."/>
            <person name="Kim D.J."/>
            <person name="Klee K."/>
            <person name="Lai H."/>
            <person name="Lang C."/>
            <person name="Lin S."/>
            <person name="Macmil S.L."/>
            <person name="Magdelenat G."/>
            <person name="Matthews L."/>
            <person name="McCorrison J."/>
            <person name="Monaghan E.L."/>
            <person name="Mun J.H."/>
            <person name="Najar F.Z."/>
            <person name="Nicholson C."/>
            <person name="Noirot C."/>
            <person name="O'Bleness M."/>
            <person name="Paule C.R."/>
            <person name="Poulain J."/>
            <person name="Prion F."/>
            <person name="Qin B."/>
            <person name="Qu C."/>
            <person name="Retzel E.F."/>
            <person name="Riddle C."/>
            <person name="Sallet E."/>
            <person name="Samain S."/>
            <person name="Samson N."/>
            <person name="Sanders I."/>
            <person name="Saurat O."/>
            <person name="Scarpelli C."/>
            <person name="Schiex T."/>
            <person name="Segurens B."/>
            <person name="Severin A.J."/>
            <person name="Sherrier D.J."/>
            <person name="Shi R."/>
            <person name="Sims S."/>
            <person name="Singer S.R."/>
            <person name="Sinharoy S."/>
            <person name="Sterck L."/>
            <person name="Viollet A."/>
            <person name="Wang B.B."/>
            <person name="Wang K."/>
            <person name="Wang M."/>
            <person name="Wang X."/>
            <person name="Warfsmann J."/>
            <person name="Weissenbach J."/>
            <person name="White D.D."/>
            <person name="White J.D."/>
            <person name="Wiley G.B."/>
            <person name="Wincker P."/>
            <person name="Xing Y."/>
            <person name="Yang L."/>
            <person name="Yao Z."/>
            <person name="Ying F."/>
            <person name="Zhai J."/>
            <person name="Zhou L."/>
            <person name="Zuber A."/>
            <person name="Denarie J."/>
            <person name="Dixon R.A."/>
            <person name="May G.D."/>
            <person name="Schwartz D.C."/>
            <person name="Rogers J."/>
            <person name="Quetier F."/>
            <person name="Town C.D."/>
            <person name="Roe B.A."/>
        </authorList>
    </citation>
    <scope>NUCLEOTIDE SEQUENCE [LARGE SCALE GENOMIC DNA]</scope>
    <source>
        <strain evidence="1">A17</strain>
        <strain evidence="2 3">cv. Jemalong A17</strain>
    </source>
</reference>
<evidence type="ECO:0000313" key="2">
    <source>
        <dbReference type="EnsemblPlants" id="AES59970"/>
    </source>
</evidence>
<organism evidence="1 3">
    <name type="scientific">Medicago truncatula</name>
    <name type="common">Barrel medic</name>
    <name type="synonym">Medicago tribuloides</name>
    <dbReference type="NCBI Taxonomy" id="3880"/>
    <lineage>
        <taxon>Eukaryota</taxon>
        <taxon>Viridiplantae</taxon>
        <taxon>Streptophyta</taxon>
        <taxon>Embryophyta</taxon>
        <taxon>Tracheophyta</taxon>
        <taxon>Spermatophyta</taxon>
        <taxon>Magnoliopsida</taxon>
        <taxon>eudicotyledons</taxon>
        <taxon>Gunneridae</taxon>
        <taxon>Pentapetalae</taxon>
        <taxon>rosids</taxon>
        <taxon>fabids</taxon>
        <taxon>Fabales</taxon>
        <taxon>Fabaceae</taxon>
        <taxon>Papilionoideae</taxon>
        <taxon>50 kb inversion clade</taxon>
        <taxon>NPAAA clade</taxon>
        <taxon>Hologalegina</taxon>
        <taxon>IRL clade</taxon>
        <taxon>Trifolieae</taxon>
        <taxon>Medicago</taxon>
    </lineage>
</organism>
<dbReference type="PANTHER" id="PTHR46816:SF1">
    <property type="entry name" value="TETRATRICOPEPTIDE REPEAT (TPR)-LIKE SUPERFAMILY PROTEIN"/>
    <property type="match status" value="1"/>
</dbReference>
<dbReference type="EMBL" id="CM001217">
    <property type="protein sequence ID" value="AES59970.1"/>
    <property type="molecule type" value="Genomic_DNA"/>
</dbReference>
<dbReference type="PaxDb" id="3880-AES59970"/>
<keyword evidence="1" id="KW-0346">Stress response</keyword>
<proteinExistence type="predicted"/>
<evidence type="ECO:0000313" key="3">
    <source>
        <dbReference type="Proteomes" id="UP000002051"/>
    </source>
</evidence>
<reference evidence="2" key="3">
    <citation type="submission" date="2015-04" db="UniProtKB">
        <authorList>
            <consortium name="EnsemblPlants"/>
        </authorList>
    </citation>
    <scope>IDENTIFICATION</scope>
    <source>
        <strain evidence="2">cv. Jemalong A17</strain>
    </source>
</reference>
<dbReference type="Proteomes" id="UP000002051">
    <property type="component" value="Unassembled WGS sequence"/>
</dbReference>
<dbReference type="AlphaFoldDB" id="G7IBD6"/>
<protein>
    <submittedName>
        <fullName evidence="1">DNAJ heat shock amino-terminal domain protein, putative</fullName>
    </submittedName>
</protein>
<name>G7IBD6_MEDTR</name>
<gene>
    <name evidence="1" type="ordered locus">MTR_1g038470</name>
</gene>
<reference evidence="1 3" key="2">
    <citation type="journal article" date="2014" name="BMC Genomics">
        <title>An improved genome release (version Mt4.0) for the model legume Medicago truncatula.</title>
        <authorList>
            <person name="Tang H."/>
            <person name="Krishnakumar V."/>
            <person name="Bidwell S."/>
            <person name="Rosen B."/>
            <person name="Chan A."/>
            <person name="Zhou S."/>
            <person name="Gentzbittel L."/>
            <person name="Childs K.L."/>
            <person name="Yandell M."/>
            <person name="Gundlach H."/>
            <person name="Mayer K.F."/>
            <person name="Schwartz D.C."/>
            <person name="Town C.D."/>
        </authorList>
    </citation>
    <scope>GENOME REANNOTATION</scope>
    <source>
        <strain evidence="2 3">cv. Jemalong A17</strain>
    </source>
</reference>
<dbReference type="HOGENOM" id="CLU_1339311_0_0_1"/>
<dbReference type="PANTHER" id="PTHR46816">
    <property type="entry name" value="OS01G0273500 PROTEIN"/>
    <property type="match status" value="1"/>
</dbReference>
<dbReference type="EnsemblPlants" id="AES59970">
    <property type="protein sequence ID" value="AES59970"/>
    <property type="gene ID" value="MTR_1g038470"/>
</dbReference>
<accession>G7IBD6</accession>
<keyword evidence="3" id="KW-1185">Reference proteome</keyword>